<reference evidence="2" key="1">
    <citation type="submission" date="2016-05" db="EMBL/GenBank/DDBJ databases">
        <title>Comparative genomics of biotechnologically important yeasts.</title>
        <authorList>
            <consortium name="DOE Joint Genome Institute"/>
            <person name="Riley R."/>
            <person name="Haridas S."/>
            <person name="Wolfe K.H."/>
            <person name="Lopes M.R."/>
            <person name="Hittinger C.T."/>
            <person name="Goker M."/>
            <person name="Salamov A."/>
            <person name="Wisecaver J."/>
            <person name="Long T.M."/>
            <person name="Aerts A.L."/>
            <person name="Barry K."/>
            <person name="Choi C."/>
            <person name="Clum A."/>
            <person name="Coughlan A.Y."/>
            <person name="Deshpande S."/>
            <person name="Douglass A.P."/>
            <person name="Hanson S.J."/>
            <person name="Klenk H.-P."/>
            <person name="Labutti K."/>
            <person name="Lapidus A."/>
            <person name="Lindquist E."/>
            <person name="Lipzen A."/>
            <person name="Meier-Kolthoff J.P."/>
            <person name="Ohm R.A."/>
            <person name="Otillar R.P."/>
            <person name="Pangilinan J."/>
            <person name="Peng Y."/>
            <person name="Rokas A."/>
            <person name="Rosa C.A."/>
            <person name="Scheuner C."/>
            <person name="Sibirny A.A."/>
            <person name="Slot J.C."/>
            <person name="Stielow J.B."/>
            <person name="Sun H."/>
            <person name="Kurtzman C.P."/>
            <person name="Blackwell M."/>
            <person name="Grigoriev I.V."/>
            <person name="Jeffries T.W."/>
        </authorList>
    </citation>
    <scope>NUCLEOTIDE SEQUENCE [LARGE SCALE GENOMIC DNA]</scope>
    <source>
        <strain evidence="2">DSM 1968</strain>
    </source>
</reference>
<protein>
    <submittedName>
        <fullName evidence="1">Uncharacterized protein</fullName>
    </submittedName>
</protein>
<dbReference type="InParanoid" id="A0A1D2VGN4"/>
<dbReference type="RefSeq" id="XP_020046944.1">
    <property type="nucleotide sequence ID" value="XM_020189264.1"/>
</dbReference>
<dbReference type="Proteomes" id="UP000095038">
    <property type="component" value="Unassembled WGS sequence"/>
</dbReference>
<name>A0A1D2VGN4_9ASCO</name>
<evidence type="ECO:0000313" key="1">
    <source>
        <dbReference type="EMBL" id="ODV60637.1"/>
    </source>
</evidence>
<evidence type="ECO:0000313" key="2">
    <source>
        <dbReference type="Proteomes" id="UP000095038"/>
    </source>
</evidence>
<gene>
    <name evidence="1" type="ORF">ASCRUDRAFT_148885</name>
</gene>
<proteinExistence type="predicted"/>
<dbReference type="GeneID" id="30962900"/>
<sequence length="86" mass="9619">MQFKDFVASSDDKYSVVNAITGIGFDNFRIAGTNNDHLADLKGIVNILQLTANHSRDDIMKINCAIFGRWLIWFNYSETTSSGINS</sequence>
<dbReference type="EMBL" id="KV454481">
    <property type="protein sequence ID" value="ODV60637.1"/>
    <property type="molecule type" value="Genomic_DNA"/>
</dbReference>
<keyword evidence="2" id="KW-1185">Reference proteome</keyword>
<accession>A0A1D2VGN4</accession>
<organism evidence="1 2">
    <name type="scientific">Ascoidea rubescens DSM 1968</name>
    <dbReference type="NCBI Taxonomy" id="1344418"/>
    <lineage>
        <taxon>Eukaryota</taxon>
        <taxon>Fungi</taxon>
        <taxon>Dikarya</taxon>
        <taxon>Ascomycota</taxon>
        <taxon>Saccharomycotina</taxon>
        <taxon>Saccharomycetes</taxon>
        <taxon>Ascoideaceae</taxon>
        <taxon>Ascoidea</taxon>
    </lineage>
</organism>
<dbReference type="AlphaFoldDB" id="A0A1D2VGN4"/>